<dbReference type="EC" id="2.3.1.-" evidence="4"/>
<dbReference type="PANTHER" id="PTHR23028:SF53">
    <property type="entry name" value="ACYL_TRANSF_3 DOMAIN-CONTAINING PROTEIN"/>
    <property type="match status" value="1"/>
</dbReference>
<feature type="transmembrane region" description="Helical" evidence="1">
    <location>
        <begin position="267"/>
        <end position="286"/>
    </location>
</feature>
<dbReference type="PANTHER" id="PTHR23028">
    <property type="entry name" value="ACETYLTRANSFERASE"/>
    <property type="match status" value="1"/>
</dbReference>
<dbReference type="GO" id="GO:0016020">
    <property type="term" value="C:membrane"/>
    <property type="evidence" value="ECO:0007669"/>
    <property type="project" value="TreeGrafter"/>
</dbReference>
<feature type="domain" description="Acyltransferase 3" evidence="2">
    <location>
        <begin position="6"/>
        <end position="322"/>
    </location>
</feature>
<feature type="transmembrane region" description="Helical" evidence="1">
    <location>
        <begin position="142"/>
        <end position="158"/>
    </location>
</feature>
<feature type="domain" description="SGNH" evidence="3">
    <location>
        <begin position="406"/>
        <end position="659"/>
    </location>
</feature>
<evidence type="ECO:0000259" key="2">
    <source>
        <dbReference type="Pfam" id="PF01757"/>
    </source>
</evidence>
<keyword evidence="1" id="KW-0812">Transmembrane</keyword>
<accession>A0A1X6YNF2</accession>
<sequence>MKYRREIDGLRAVAVVPVILFHAGLSVFSGGYVGVDVFFVISGYLITTIIITEREEGRFSILRFYERRARRILPALFLVMGLCLPFAWFWLPPEPFDDFLRSLSYAALFISNVHFLENTGYFAEAAELRPLLHTWSLAVEEQYYMVFPLLLALLGAFGRRKHIVVIGLLAVLSLALSEWGWRNFPEENFFFTLSRMWELFAGSICAFIVFRRSLEPNGPLAALGLGLIVYSIFFYDGAVPFPSVYALAPVVGTCLVLLFATQGTMVARILSMKVPVVIGLISYSAYLWHQPLLAFARARSMHEPALWLLLALGLASFVLAGLSWRFVEQPFRAGPNKLLRGRMALFGVSGAGIAAFAAFGFVGMDQNWAEARYDNKMPPFYKEVIASMKGHNLTRACYAGTRNDETRADRFCKVFDGAGPGETIAIFGDSHSQAILPAFGAYAEESGARIIKSGLGGCPPLIGTYVASGNYSLGTCNTLTQEQAAYVAQNDVTTVVLVARWSLYAQGGYSNDQRHFLLNSEPRPQLGGREASFEVFAQALPATVDFYRRLGVRVIVLQQLPEMQVHPRRGVYAAVARGYTPEEATEIFEASALPVAEHDALQAAARSVFDGLEGAEVVDLADVFREDGVYRWFIDGRSAYSDLDHVSGYGASLLRARMAEALSQD</sequence>
<dbReference type="AlphaFoldDB" id="A0A1X6YNF2"/>
<evidence type="ECO:0000313" key="4">
    <source>
        <dbReference type="EMBL" id="SLN26023.1"/>
    </source>
</evidence>
<feature type="transmembrane region" description="Helical" evidence="1">
    <location>
        <begin position="217"/>
        <end position="235"/>
    </location>
</feature>
<gene>
    <name evidence="4" type="primary">oatA_1</name>
    <name evidence="4" type="ORF">ROH8110_01178</name>
</gene>
<reference evidence="4 5" key="1">
    <citation type="submission" date="2017-03" db="EMBL/GenBank/DDBJ databases">
        <authorList>
            <person name="Afonso C.L."/>
            <person name="Miller P.J."/>
            <person name="Scott M.A."/>
            <person name="Spackman E."/>
            <person name="Goraichik I."/>
            <person name="Dimitrov K.M."/>
            <person name="Suarez D.L."/>
            <person name="Swayne D.E."/>
        </authorList>
    </citation>
    <scope>NUCLEOTIDE SEQUENCE [LARGE SCALE GENOMIC DNA]</scope>
    <source>
        <strain evidence="4 5">CECT 8110</strain>
    </source>
</reference>
<feature type="transmembrane region" description="Helical" evidence="1">
    <location>
        <begin position="72"/>
        <end position="91"/>
    </location>
</feature>
<dbReference type="GO" id="GO:0016747">
    <property type="term" value="F:acyltransferase activity, transferring groups other than amino-acyl groups"/>
    <property type="evidence" value="ECO:0007669"/>
    <property type="project" value="InterPro"/>
</dbReference>
<dbReference type="InterPro" id="IPR002656">
    <property type="entry name" value="Acyl_transf_3_dom"/>
</dbReference>
<dbReference type="Pfam" id="PF19040">
    <property type="entry name" value="SGNH"/>
    <property type="match status" value="1"/>
</dbReference>
<feature type="transmembrane region" description="Helical" evidence="1">
    <location>
        <begin position="306"/>
        <end position="324"/>
    </location>
</feature>
<dbReference type="InterPro" id="IPR043968">
    <property type="entry name" value="SGNH"/>
</dbReference>
<dbReference type="Proteomes" id="UP000193207">
    <property type="component" value="Unassembled WGS sequence"/>
</dbReference>
<keyword evidence="4" id="KW-0808">Transferase</keyword>
<feature type="transmembrane region" description="Helical" evidence="1">
    <location>
        <begin position="193"/>
        <end position="210"/>
    </location>
</feature>
<feature type="transmembrane region" description="Helical" evidence="1">
    <location>
        <begin position="31"/>
        <end position="51"/>
    </location>
</feature>
<name>A0A1X6YNF2_9RHOB</name>
<feature type="transmembrane region" description="Helical" evidence="1">
    <location>
        <begin position="163"/>
        <end position="181"/>
    </location>
</feature>
<dbReference type="GO" id="GO:0009103">
    <property type="term" value="P:lipopolysaccharide biosynthetic process"/>
    <property type="evidence" value="ECO:0007669"/>
    <property type="project" value="TreeGrafter"/>
</dbReference>
<dbReference type="EMBL" id="FWFU01000001">
    <property type="protein sequence ID" value="SLN26023.1"/>
    <property type="molecule type" value="Genomic_DNA"/>
</dbReference>
<feature type="transmembrane region" description="Helical" evidence="1">
    <location>
        <begin position="344"/>
        <end position="364"/>
    </location>
</feature>
<protein>
    <submittedName>
        <fullName evidence="4">O-acetyltransferase OatA</fullName>
        <ecNumber evidence="4">2.3.1.-</ecNumber>
    </submittedName>
</protein>
<dbReference type="Pfam" id="PF01757">
    <property type="entry name" value="Acyl_transf_3"/>
    <property type="match status" value="1"/>
</dbReference>
<keyword evidence="5" id="KW-1185">Reference proteome</keyword>
<evidence type="ECO:0000259" key="3">
    <source>
        <dbReference type="Pfam" id="PF19040"/>
    </source>
</evidence>
<dbReference type="RefSeq" id="WP_170156433.1">
    <property type="nucleotide sequence ID" value="NZ_FWFU01000001.1"/>
</dbReference>
<keyword evidence="1" id="KW-1133">Transmembrane helix</keyword>
<proteinExistence type="predicted"/>
<feature type="transmembrane region" description="Helical" evidence="1">
    <location>
        <begin position="7"/>
        <end position="25"/>
    </location>
</feature>
<keyword evidence="4" id="KW-0012">Acyltransferase</keyword>
<keyword evidence="1" id="KW-0472">Membrane</keyword>
<dbReference type="InterPro" id="IPR050879">
    <property type="entry name" value="Acyltransferase_3"/>
</dbReference>
<evidence type="ECO:0000313" key="5">
    <source>
        <dbReference type="Proteomes" id="UP000193207"/>
    </source>
</evidence>
<evidence type="ECO:0000256" key="1">
    <source>
        <dbReference type="SAM" id="Phobius"/>
    </source>
</evidence>
<organism evidence="4 5">
    <name type="scientific">Roseovarius halotolerans</name>
    <dbReference type="NCBI Taxonomy" id="505353"/>
    <lineage>
        <taxon>Bacteria</taxon>
        <taxon>Pseudomonadati</taxon>
        <taxon>Pseudomonadota</taxon>
        <taxon>Alphaproteobacteria</taxon>
        <taxon>Rhodobacterales</taxon>
        <taxon>Roseobacteraceae</taxon>
        <taxon>Roseovarius</taxon>
    </lineage>
</organism>
<feature type="transmembrane region" description="Helical" evidence="1">
    <location>
        <begin position="241"/>
        <end position="260"/>
    </location>
</feature>